<gene>
    <name evidence="2" type="ORF">J2S66_004048</name>
</gene>
<proteinExistence type="predicted"/>
<dbReference type="RefSeq" id="WP_310308717.1">
    <property type="nucleotide sequence ID" value="NZ_BAAAXB010000001.1"/>
</dbReference>
<name>A0ABU1Q0J0_9PSEU</name>
<feature type="transmembrane region" description="Helical" evidence="1">
    <location>
        <begin position="86"/>
        <end position="108"/>
    </location>
</feature>
<dbReference type="Proteomes" id="UP001268819">
    <property type="component" value="Unassembled WGS sequence"/>
</dbReference>
<evidence type="ECO:0008006" key="4">
    <source>
        <dbReference type="Google" id="ProtNLM"/>
    </source>
</evidence>
<protein>
    <recommendedName>
        <fullName evidence="4">DUF2752 domain-containing protein</fullName>
    </recommendedName>
</protein>
<sequence>MGVRARWVPGSWVRGPWVPGSWVRGPWAVVAAAVAGCGVLLVVDPNQPGALLPPCPLYAITGVQCPACGSTRMVHALLHGDLAAAWHFNAVMLVAGLPLLAWLWARWLRAHRAGRPTPPLSRGVGVPVLVVAVAWALVRNLVAT</sequence>
<reference evidence="2 3" key="1">
    <citation type="submission" date="2023-07" db="EMBL/GenBank/DDBJ databases">
        <title>Sequencing the genomes of 1000 actinobacteria strains.</title>
        <authorList>
            <person name="Klenk H.-P."/>
        </authorList>
    </citation>
    <scope>NUCLEOTIDE SEQUENCE [LARGE SCALE GENOMIC DNA]</scope>
    <source>
        <strain evidence="2 3">DSM 43749</strain>
    </source>
</reference>
<dbReference type="InterPro" id="IPR021215">
    <property type="entry name" value="DUF2752"/>
</dbReference>
<feature type="transmembrane region" description="Helical" evidence="1">
    <location>
        <begin position="21"/>
        <end position="43"/>
    </location>
</feature>
<dbReference type="EMBL" id="JAVDSG010000001">
    <property type="protein sequence ID" value="MDR6595664.1"/>
    <property type="molecule type" value="Genomic_DNA"/>
</dbReference>
<accession>A0ABU1Q0J0</accession>
<evidence type="ECO:0000313" key="2">
    <source>
        <dbReference type="EMBL" id="MDR6595664.1"/>
    </source>
</evidence>
<dbReference type="Pfam" id="PF10825">
    <property type="entry name" value="DUF2752"/>
    <property type="match status" value="1"/>
</dbReference>
<evidence type="ECO:0000313" key="3">
    <source>
        <dbReference type="Proteomes" id="UP001268819"/>
    </source>
</evidence>
<comment type="caution">
    <text evidence="2">The sequence shown here is derived from an EMBL/GenBank/DDBJ whole genome shotgun (WGS) entry which is preliminary data.</text>
</comment>
<keyword evidence="3" id="KW-1185">Reference proteome</keyword>
<organism evidence="2 3">
    <name type="scientific">Saccharothrix longispora</name>
    <dbReference type="NCBI Taxonomy" id="33920"/>
    <lineage>
        <taxon>Bacteria</taxon>
        <taxon>Bacillati</taxon>
        <taxon>Actinomycetota</taxon>
        <taxon>Actinomycetes</taxon>
        <taxon>Pseudonocardiales</taxon>
        <taxon>Pseudonocardiaceae</taxon>
        <taxon>Saccharothrix</taxon>
    </lineage>
</organism>
<keyword evidence="1" id="KW-1133">Transmembrane helix</keyword>
<keyword evidence="1" id="KW-0812">Transmembrane</keyword>
<evidence type="ECO:0000256" key="1">
    <source>
        <dbReference type="SAM" id="Phobius"/>
    </source>
</evidence>
<keyword evidence="1" id="KW-0472">Membrane</keyword>